<evidence type="ECO:0000313" key="1">
    <source>
        <dbReference type="EMBL" id="PRR79445.1"/>
    </source>
</evidence>
<evidence type="ECO:0008006" key="3">
    <source>
        <dbReference type="Google" id="ProtNLM"/>
    </source>
</evidence>
<dbReference type="OrthoDB" id="5432776at2"/>
<accession>A0A2T0B6E9</accession>
<dbReference type="Proteomes" id="UP000237798">
    <property type="component" value="Unassembled WGS sequence"/>
</dbReference>
<evidence type="ECO:0000313" key="2">
    <source>
        <dbReference type="Proteomes" id="UP000237798"/>
    </source>
</evidence>
<sequence length="67" mass="7812">MEWKYKVFTVDHFLNSQRNLSIEELLNNYGKDGWELVGILQSLCKTLGKPSKLDSDLIVFKKSEYNS</sequence>
<organism evidence="1 2">
    <name type="scientific">Clostridium luticellarii</name>
    <dbReference type="NCBI Taxonomy" id="1691940"/>
    <lineage>
        <taxon>Bacteria</taxon>
        <taxon>Bacillati</taxon>
        <taxon>Bacillota</taxon>
        <taxon>Clostridia</taxon>
        <taxon>Eubacteriales</taxon>
        <taxon>Clostridiaceae</taxon>
        <taxon>Clostridium</taxon>
    </lineage>
</organism>
<dbReference type="Pfam" id="PF13783">
    <property type="entry name" value="DUF4177"/>
    <property type="match status" value="1"/>
</dbReference>
<name>A0A2T0B6E9_9CLOT</name>
<comment type="caution">
    <text evidence="1">The sequence shown here is derived from an EMBL/GenBank/DDBJ whole genome shotgun (WGS) entry which is preliminary data.</text>
</comment>
<gene>
    <name evidence="1" type="ORF">CLLU_35200</name>
</gene>
<reference evidence="1 2" key="1">
    <citation type="submission" date="2018-03" db="EMBL/GenBank/DDBJ databases">
        <title>Genome sequence of Clostridium luticellarii DSM 29923.</title>
        <authorList>
            <person name="Poehlein A."/>
            <person name="Daniel R."/>
        </authorList>
    </citation>
    <scope>NUCLEOTIDE SEQUENCE [LARGE SCALE GENOMIC DNA]</scope>
    <source>
        <strain evidence="1 2">DSM 29923</strain>
    </source>
</reference>
<dbReference type="InterPro" id="IPR025234">
    <property type="entry name" value="YjzH-like"/>
</dbReference>
<dbReference type="EMBL" id="PVXP01000105">
    <property type="protein sequence ID" value="PRR79445.1"/>
    <property type="molecule type" value="Genomic_DNA"/>
</dbReference>
<keyword evidence="2" id="KW-1185">Reference proteome</keyword>
<proteinExistence type="predicted"/>
<protein>
    <recommendedName>
        <fullName evidence="3">DUF4177 domain-containing protein</fullName>
    </recommendedName>
</protein>
<dbReference type="RefSeq" id="WP_106011060.1">
    <property type="nucleotide sequence ID" value="NZ_PVXP01000105.1"/>
</dbReference>
<dbReference type="AlphaFoldDB" id="A0A2T0B6E9"/>